<keyword evidence="3 5" id="KW-0472">Membrane</keyword>
<evidence type="ECO:0000256" key="1">
    <source>
        <dbReference type="ARBA" id="ARBA00004370"/>
    </source>
</evidence>
<feature type="domain" description="VPS10" evidence="7">
    <location>
        <begin position="90"/>
        <end position="716"/>
    </location>
</feature>
<dbReference type="EMBL" id="FN653023">
    <property type="protein sequence ID" value="CBY17919.1"/>
    <property type="molecule type" value="Genomic_DNA"/>
</dbReference>
<protein>
    <recommendedName>
        <fullName evidence="7">VPS10 domain-containing protein</fullName>
    </recommendedName>
</protein>
<dbReference type="InterPro" id="IPR031778">
    <property type="entry name" value="Sortilin_N"/>
</dbReference>
<comment type="subcellular location">
    <subcellularLocation>
        <location evidence="1">Membrane</location>
    </subcellularLocation>
</comment>
<evidence type="ECO:0000256" key="4">
    <source>
        <dbReference type="ARBA" id="ARBA00023180"/>
    </source>
</evidence>
<dbReference type="Pfam" id="PF15901">
    <property type="entry name" value="Sortilin_C"/>
    <property type="match status" value="1"/>
</dbReference>
<dbReference type="GO" id="GO:0005794">
    <property type="term" value="C:Golgi apparatus"/>
    <property type="evidence" value="ECO:0007669"/>
    <property type="project" value="TreeGrafter"/>
</dbReference>
<dbReference type="InParanoid" id="E4X2R6"/>
<evidence type="ECO:0000256" key="5">
    <source>
        <dbReference type="SAM" id="Phobius"/>
    </source>
</evidence>
<dbReference type="InterPro" id="IPR006581">
    <property type="entry name" value="VPS10"/>
</dbReference>
<feature type="chain" id="PRO_5003190842" description="VPS10 domain-containing protein" evidence="6">
    <location>
        <begin position="18"/>
        <end position="1077"/>
    </location>
</feature>
<reference evidence="8" key="1">
    <citation type="journal article" date="2010" name="Science">
        <title>Plasticity of animal genome architecture unmasked by rapid evolution of a pelagic tunicate.</title>
        <authorList>
            <person name="Denoeud F."/>
            <person name="Henriet S."/>
            <person name="Mungpakdee S."/>
            <person name="Aury J.M."/>
            <person name="Da Silva C."/>
            <person name="Brinkmann H."/>
            <person name="Mikhaleva J."/>
            <person name="Olsen L.C."/>
            <person name="Jubin C."/>
            <person name="Canestro C."/>
            <person name="Bouquet J.M."/>
            <person name="Danks G."/>
            <person name="Poulain J."/>
            <person name="Campsteijn C."/>
            <person name="Adamski M."/>
            <person name="Cross I."/>
            <person name="Yadetie F."/>
            <person name="Muffato M."/>
            <person name="Louis A."/>
            <person name="Butcher S."/>
            <person name="Tsagkogeorga G."/>
            <person name="Konrad A."/>
            <person name="Singh S."/>
            <person name="Jensen M.F."/>
            <person name="Cong E.H."/>
            <person name="Eikeseth-Otteraa H."/>
            <person name="Noel B."/>
            <person name="Anthouard V."/>
            <person name="Porcel B.M."/>
            <person name="Kachouri-Lafond R."/>
            <person name="Nishino A."/>
            <person name="Ugolini M."/>
            <person name="Chourrout P."/>
            <person name="Nishida H."/>
            <person name="Aasland R."/>
            <person name="Huzurbazar S."/>
            <person name="Westhof E."/>
            <person name="Delsuc F."/>
            <person name="Lehrach H."/>
            <person name="Reinhardt R."/>
            <person name="Weissenbach J."/>
            <person name="Roy S.W."/>
            <person name="Artiguenave F."/>
            <person name="Postlethwait J.H."/>
            <person name="Manak J.R."/>
            <person name="Thompson E.M."/>
            <person name="Jaillon O."/>
            <person name="Du Pasquier L."/>
            <person name="Boudinot P."/>
            <person name="Liberles D.A."/>
            <person name="Volff J.N."/>
            <person name="Philippe H."/>
            <person name="Lenhard B."/>
            <person name="Roest Crollius H."/>
            <person name="Wincker P."/>
            <person name="Chourrout D."/>
        </authorList>
    </citation>
    <scope>NUCLEOTIDE SEQUENCE [LARGE SCALE GENOMIC DNA]</scope>
</reference>
<dbReference type="SMART" id="SM00602">
    <property type="entry name" value="VPS10"/>
    <property type="match status" value="1"/>
</dbReference>
<evidence type="ECO:0000256" key="2">
    <source>
        <dbReference type="ARBA" id="ARBA00022737"/>
    </source>
</evidence>
<dbReference type="Gene3D" id="2.130.10.10">
    <property type="entry name" value="YVTN repeat-like/Quinoprotein amine dehydrogenase"/>
    <property type="match status" value="1"/>
</dbReference>
<keyword evidence="6" id="KW-0732">Signal</keyword>
<keyword evidence="4" id="KW-0325">Glycoprotein</keyword>
<dbReference type="InterPro" id="IPR031777">
    <property type="entry name" value="Sortilin_C"/>
</dbReference>
<feature type="transmembrane region" description="Helical" evidence="5">
    <location>
        <begin position="1014"/>
        <end position="1033"/>
    </location>
</feature>
<dbReference type="PANTHER" id="PTHR12106">
    <property type="entry name" value="SORTILIN RELATED"/>
    <property type="match status" value="1"/>
</dbReference>
<keyword evidence="5" id="KW-0812">Transmembrane</keyword>
<keyword evidence="9" id="KW-1185">Reference proteome</keyword>
<dbReference type="Proteomes" id="UP000001307">
    <property type="component" value="Unassembled WGS sequence"/>
</dbReference>
<dbReference type="Pfam" id="PF15902">
    <property type="entry name" value="Sortilin-Vps10"/>
    <property type="match status" value="1"/>
</dbReference>
<feature type="signal peptide" evidence="6">
    <location>
        <begin position="1"/>
        <end position="17"/>
    </location>
</feature>
<dbReference type="OrthoDB" id="443634at2759"/>
<evidence type="ECO:0000313" key="8">
    <source>
        <dbReference type="EMBL" id="CBY17919.1"/>
    </source>
</evidence>
<evidence type="ECO:0000256" key="6">
    <source>
        <dbReference type="SAM" id="SignalP"/>
    </source>
</evidence>
<evidence type="ECO:0000313" key="9">
    <source>
        <dbReference type="Proteomes" id="UP000001307"/>
    </source>
</evidence>
<gene>
    <name evidence="8" type="ORF">GSOID_T00017547001</name>
</gene>
<name>E4X2R6_OIKDI</name>
<keyword evidence="2" id="KW-0677">Repeat</keyword>
<dbReference type="SUPFAM" id="SSF110296">
    <property type="entry name" value="Oligoxyloglucan reducing end-specific cellobiohydrolase"/>
    <property type="match status" value="1"/>
</dbReference>
<dbReference type="GO" id="GO:0016020">
    <property type="term" value="C:membrane"/>
    <property type="evidence" value="ECO:0007669"/>
    <property type="project" value="UniProtKB-SubCell"/>
</dbReference>
<evidence type="ECO:0000256" key="3">
    <source>
        <dbReference type="ARBA" id="ARBA00023136"/>
    </source>
</evidence>
<dbReference type="CDD" id="cd15482">
    <property type="entry name" value="Sialidase_non-viral"/>
    <property type="match status" value="1"/>
</dbReference>
<organism evidence="8">
    <name type="scientific">Oikopleura dioica</name>
    <name type="common">Tunicate</name>
    <dbReference type="NCBI Taxonomy" id="34765"/>
    <lineage>
        <taxon>Eukaryota</taxon>
        <taxon>Metazoa</taxon>
        <taxon>Chordata</taxon>
        <taxon>Tunicata</taxon>
        <taxon>Appendicularia</taxon>
        <taxon>Copelata</taxon>
        <taxon>Oikopleuridae</taxon>
        <taxon>Oikopleura</taxon>
    </lineage>
</organism>
<proteinExistence type="predicted"/>
<sequence length="1077" mass="123120">MIPSFLYISCLSFLASSQAPNSKLIFKQALVPNANTENVVRSRRGIESVKIPDNVKQNTFPENLKDMHQAFIRDTSTAFHLFFRNCEGTVSTKFSYWTSTDSGKSWTDQSAKFGENVIISLMQGSDIDKDRMVFLESSETKRDKRAIFVSSDGMKTFTEVALPAGVTANSITFHTTNSDWFLIQDFAKLTLWVSRDFGQTLTKLSDNVSPQQVYWGEENYEQLSADEDDNYGKKNWERVVHFERFTKNNFLRNYEIMSCLIPECSSAGEKYDDLKKYSSQNDMAEGSFRSENGFLFFESRMNFISLLHVSYQRDRFERAIFPAEVAHEDFHIIATNQNFVLLAVKHTGGISNVYVSDEHGVQFRESLRDVKFFDKTATGCMNVGIQPNVFNADIHVVNGLRDRYKTVVTRNGGKSWSVLSKPLQKKNGEWVEMPLDKETDSLNIHLEDAYLSTGVYVPTVISKKEMPGFVLAMGSVGPQLSDISNLFVTNDAGKTWKRPNFRDKYENTRSLHVFLDYGSILAIIPEHSTELYYTVNDGETWETLVMSAEPITSDAFWTEGDGAEEFVVFAHNSDHQWVTIAINVSTLYEYCEEEDYETWGFASCEDNNNIGAEISYWRKKPTSSCFNPESFEDNAKKKSTETPCESCSMTDYFCQNNLKVVEDRRCSYLTSYNGYLRKSSLLPIKAPGNLCRTPFSWASGNDDCKKSKIDFGGKTYLEGPATLSAELLDSCGTPPFQWTLFSEDEQKVIATVDEDKFLYKDLPFGKYTLHVSDEFSKNTESFTVLQRISKANLYCPQYTKIGFINELNVHVSDENGHWLDFYGLDQISGPVTFRWEGVPTPISNPFINVTFDNHYSADLNIDVQVSVESTLGTATSGCRMQAISNLEMIQVSFRSNLDAPMHDQDYEMLKEYIKTKLINMYEDDELVNFAEKFNFNFDRDIEILPVSHSISEKVSLMYIYARINIYDDVEELREDLIKGLIRAHNDDSGFLIMNSIYIAKDDGTFEPYENSRRAGVYFTFVIFVLLVIALIFTGKRYILPRLKLFVRPHHVPINSEDNDEEPIVEHDEIANVFSTEQ</sequence>
<accession>E4X2R6</accession>
<evidence type="ECO:0000259" key="7">
    <source>
        <dbReference type="SMART" id="SM00602"/>
    </source>
</evidence>
<dbReference type="PANTHER" id="PTHR12106:SF27">
    <property type="entry name" value="SORTILIN-RELATED RECEPTOR"/>
    <property type="match status" value="1"/>
</dbReference>
<dbReference type="AlphaFoldDB" id="E4X2R6"/>
<keyword evidence="5" id="KW-1133">Transmembrane helix</keyword>
<dbReference type="InterPro" id="IPR015943">
    <property type="entry name" value="WD40/YVTN_repeat-like_dom_sf"/>
</dbReference>
<dbReference type="GO" id="GO:0006892">
    <property type="term" value="P:post-Golgi vesicle-mediated transport"/>
    <property type="evidence" value="ECO:0007669"/>
    <property type="project" value="TreeGrafter"/>
</dbReference>
<dbReference type="InterPro" id="IPR050310">
    <property type="entry name" value="VPS10-sortilin"/>
</dbReference>